<feature type="transmembrane region" description="Helical" evidence="7">
    <location>
        <begin position="50"/>
        <end position="72"/>
    </location>
</feature>
<evidence type="ECO:0000313" key="9">
    <source>
        <dbReference type="EMBL" id="MBJ7601048.1"/>
    </source>
</evidence>
<evidence type="ECO:0000256" key="1">
    <source>
        <dbReference type="ARBA" id="ARBA00004651"/>
    </source>
</evidence>
<organism evidence="9 10">
    <name type="scientific">Candidatus Nephthysia bennettiae</name>
    <dbReference type="NCBI Taxonomy" id="3127016"/>
    <lineage>
        <taxon>Bacteria</taxon>
        <taxon>Bacillati</taxon>
        <taxon>Candidatus Dormiibacterota</taxon>
        <taxon>Candidatus Dormibacteria</taxon>
        <taxon>Candidatus Dormibacterales</taxon>
        <taxon>Candidatus Dormibacteraceae</taxon>
        <taxon>Candidatus Nephthysia</taxon>
    </lineage>
</organism>
<dbReference type="PANTHER" id="PTHR42709">
    <property type="entry name" value="ALKALINE PHOSPHATASE LIKE PROTEIN"/>
    <property type="match status" value="1"/>
</dbReference>
<feature type="transmembrane region" description="Helical" evidence="7">
    <location>
        <begin position="110"/>
        <end position="135"/>
    </location>
</feature>
<feature type="transmembrane region" description="Helical" evidence="7">
    <location>
        <begin position="141"/>
        <end position="159"/>
    </location>
</feature>
<comment type="caution">
    <text evidence="9">The sequence shown here is derived from an EMBL/GenBank/DDBJ whole genome shotgun (WGS) entry which is preliminary data.</text>
</comment>
<dbReference type="RefSeq" id="WP_338205097.1">
    <property type="nucleotide sequence ID" value="NZ_JAEKNR010000234.1"/>
</dbReference>
<reference evidence="9" key="1">
    <citation type="submission" date="2020-10" db="EMBL/GenBank/DDBJ databases">
        <title>Ca. Dormibacterota MAGs.</title>
        <authorList>
            <person name="Montgomery K."/>
        </authorList>
    </citation>
    <scope>NUCLEOTIDE SEQUENCE [LARGE SCALE GENOMIC DNA]</scope>
    <source>
        <strain evidence="9">SC8812_S17_10</strain>
    </source>
</reference>
<evidence type="ECO:0000256" key="4">
    <source>
        <dbReference type="ARBA" id="ARBA00022692"/>
    </source>
</evidence>
<comment type="similarity">
    <text evidence="2">Belongs to the DedA family.</text>
</comment>
<evidence type="ECO:0000256" key="7">
    <source>
        <dbReference type="SAM" id="Phobius"/>
    </source>
</evidence>
<evidence type="ECO:0000256" key="6">
    <source>
        <dbReference type="ARBA" id="ARBA00023136"/>
    </source>
</evidence>
<evidence type="ECO:0000256" key="5">
    <source>
        <dbReference type="ARBA" id="ARBA00022989"/>
    </source>
</evidence>
<name>A0A934KDH8_9BACT</name>
<dbReference type="EMBL" id="JAEKNR010000234">
    <property type="protein sequence ID" value="MBJ7601048.1"/>
    <property type="molecule type" value="Genomic_DNA"/>
</dbReference>
<evidence type="ECO:0000256" key="3">
    <source>
        <dbReference type="ARBA" id="ARBA00022475"/>
    </source>
</evidence>
<sequence>MHLDVRATAELVGYPAAALGILVENAGIPFPGALTLLAVAAFAGAGNLDIGVVVLAGGLGALVGGDLGYLAGHRGGRPFVERFSRLLHFNPGHLARSEMLFTRYSGTTILLGRFVVGLRTWVSVLAGMAGMPFWIFQVYSLAGALVWAVAVGAVGFYVGRNWFALESAARALGAGGLAAGAMLILAVLLLRTRASRIWP</sequence>
<comment type="subcellular location">
    <subcellularLocation>
        <location evidence="1">Cell membrane</location>
        <topology evidence="1">Multi-pass membrane protein</topology>
    </subcellularLocation>
</comment>
<keyword evidence="6 7" id="KW-0472">Membrane</keyword>
<evidence type="ECO:0000256" key="2">
    <source>
        <dbReference type="ARBA" id="ARBA00010792"/>
    </source>
</evidence>
<dbReference type="PANTHER" id="PTHR42709:SF6">
    <property type="entry name" value="UNDECAPRENYL PHOSPHATE TRANSPORTER A"/>
    <property type="match status" value="1"/>
</dbReference>
<feature type="domain" description="VTT" evidence="8">
    <location>
        <begin position="30"/>
        <end position="155"/>
    </location>
</feature>
<keyword evidence="10" id="KW-1185">Reference proteome</keyword>
<dbReference type="InterPro" id="IPR032816">
    <property type="entry name" value="VTT_dom"/>
</dbReference>
<feature type="transmembrane region" description="Helical" evidence="7">
    <location>
        <begin position="171"/>
        <end position="190"/>
    </location>
</feature>
<gene>
    <name evidence="9" type="ORF">JF922_23625</name>
</gene>
<proteinExistence type="inferred from homology"/>
<evidence type="ECO:0000313" key="10">
    <source>
        <dbReference type="Proteomes" id="UP000612893"/>
    </source>
</evidence>
<dbReference type="Proteomes" id="UP000612893">
    <property type="component" value="Unassembled WGS sequence"/>
</dbReference>
<dbReference type="InterPro" id="IPR051311">
    <property type="entry name" value="DedA_domain"/>
</dbReference>
<keyword evidence="3" id="KW-1003">Cell membrane</keyword>
<accession>A0A934KDH8</accession>
<feature type="transmembrane region" description="Helical" evidence="7">
    <location>
        <begin position="12"/>
        <end position="44"/>
    </location>
</feature>
<dbReference type="Pfam" id="PF09335">
    <property type="entry name" value="VTT_dom"/>
    <property type="match status" value="1"/>
</dbReference>
<evidence type="ECO:0000259" key="8">
    <source>
        <dbReference type="Pfam" id="PF09335"/>
    </source>
</evidence>
<keyword evidence="4 7" id="KW-0812">Transmembrane</keyword>
<dbReference type="GO" id="GO:0005886">
    <property type="term" value="C:plasma membrane"/>
    <property type="evidence" value="ECO:0007669"/>
    <property type="project" value="UniProtKB-SubCell"/>
</dbReference>
<dbReference type="AlphaFoldDB" id="A0A934KDH8"/>
<keyword evidence="5 7" id="KW-1133">Transmembrane helix</keyword>
<protein>
    <submittedName>
        <fullName evidence="9">DedA family protein</fullName>
    </submittedName>
</protein>